<dbReference type="SUPFAM" id="SSF47473">
    <property type="entry name" value="EF-hand"/>
    <property type="match status" value="1"/>
</dbReference>
<evidence type="ECO:0008006" key="3">
    <source>
        <dbReference type="Google" id="ProtNLM"/>
    </source>
</evidence>
<sequence length="251" mass="28509">MQSVVELKLTWFWISVAEHSVNYAAINAFAHCCDLFHESPAVPLWLVQLYIKGYYWLQSHGLVSLGEGLPGAQSTYGVDVPPKFVSNVLAKATSATCSGTIEIHAFLSLWLAEWRDTCVAYETSATALFDPRNQPAIADLADDFHKLHVLLDCFVYYDRRRDGCVDAVTFTSILLGMITLWPPLDTSFNAVDSIDRLICRYQDHERDGAVCYLDMFSLLYIVALKTQKYLAFSDIHDFSYGYKLELDDKYR</sequence>
<dbReference type="Proteomes" id="UP000286510">
    <property type="component" value="Unassembled WGS sequence"/>
</dbReference>
<dbReference type="InterPro" id="IPR011992">
    <property type="entry name" value="EF-hand-dom_pair"/>
</dbReference>
<protein>
    <recommendedName>
        <fullName evidence="3">EF-hand domain-containing protein</fullName>
    </recommendedName>
</protein>
<feature type="non-terminal residue" evidence="1">
    <location>
        <position position="251"/>
    </location>
</feature>
<dbReference type="AlphaFoldDB" id="A0A3R7BLG3"/>
<organism evidence="1 2">
    <name type="scientific">Aphanomyces astaci</name>
    <name type="common">Crayfish plague agent</name>
    <dbReference type="NCBI Taxonomy" id="112090"/>
    <lineage>
        <taxon>Eukaryota</taxon>
        <taxon>Sar</taxon>
        <taxon>Stramenopiles</taxon>
        <taxon>Oomycota</taxon>
        <taxon>Saprolegniomycetes</taxon>
        <taxon>Saprolegniales</taxon>
        <taxon>Verrucalvaceae</taxon>
        <taxon>Aphanomyces</taxon>
    </lineage>
</organism>
<name>A0A3R7BLG3_APHAT</name>
<dbReference type="EMBL" id="QUTF01013745">
    <property type="protein sequence ID" value="RHZ16280.1"/>
    <property type="molecule type" value="Genomic_DNA"/>
</dbReference>
<reference evidence="1 2" key="1">
    <citation type="submission" date="2018-08" db="EMBL/GenBank/DDBJ databases">
        <title>Aphanomyces genome sequencing and annotation.</title>
        <authorList>
            <person name="Minardi D."/>
            <person name="Oidtmann B."/>
            <person name="Van Der Giezen M."/>
            <person name="Studholme D.J."/>
        </authorList>
    </citation>
    <scope>NUCLEOTIDE SEQUENCE [LARGE SCALE GENOMIC DNA]</scope>
    <source>
        <strain evidence="1 2">FDL457</strain>
    </source>
</reference>
<evidence type="ECO:0000313" key="1">
    <source>
        <dbReference type="EMBL" id="RHZ16280.1"/>
    </source>
</evidence>
<gene>
    <name evidence="1" type="ORF">DYB26_007415</name>
</gene>
<comment type="caution">
    <text evidence="1">The sequence shown here is derived from an EMBL/GenBank/DDBJ whole genome shotgun (WGS) entry which is preliminary data.</text>
</comment>
<dbReference type="VEuPathDB" id="FungiDB:H257_18332"/>
<accession>A0A3R7BLG3</accession>
<proteinExistence type="predicted"/>
<evidence type="ECO:0000313" key="2">
    <source>
        <dbReference type="Proteomes" id="UP000286510"/>
    </source>
</evidence>